<keyword evidence="4" id="KW-0804">Transcription</keyword>
<organism evidence="8 9">
    <name type="scientific">Rhizocola hellebori</name>
    <dbReference type="NCBI Taxonomy" id="1392758"/>
    <lineage>
        <taxon>Bacteria</taxon>
        <taxon>Bacillati</taxon>
        <taxon>Actinomycetota</taxon>
        <taxon>Actinomycetes</taxon>
        <taxon>Micromonosporales</taxon>
        <taxon>Micromonosporaceae</taxon>
        <taxon>Rhizocola</taxon>
    </lineage>
</organism>
<dbReference type="Gene3D" id="1.10.10.10">
    <property type="entry name" value="Winged helix-like DNA-binding domain superfamily/Winged helix DNA-binding domain"/>
    <property type="match status" value="1"/>
</dbReference>
<feature type="repeat" description="TPR" evidence="5">
    <location>
        <begin position="745"/>
        <end position="778"/>
    </location>
</feature>
<dbReference type="InterPro" id="IPR005158">
    <property type="entry name" value="BTAD"/>
</dbReference>
<dbReference type="AlphaFoldDB" id="A0A8J3QC40"/>
<dbReference type="EMBL" id="BONY01000042">
    <property type="protein sequence ID" value="GIH07905.1"/>
    <property type="molecule type" value="Genomic_DNA"/>
</dbReference>
<dbReference type="InterPro" id="IPR019734">
    <property type="entry name" value="TPR_rpt"/>
</dbReference>
<reference evidence="8" key="1">
    <citation type="submission" date="2021-01" db="EMBL/GenBank/DDBJ databases">
        <title>Whole genome shotgun sequence of Rhizocola hellebori NBRC 109834.</title>
        <authorList>
            <person name="Komaki H."/>
            <person name="Tamura T."/>
        </authorList>
    </citation>
    <scope>NUCLEOTIDE SEQUENCE</scope>
    <source>
        <strain evidence="8">NBRC 109834</strain>
    </source>
</reference>
<evidence type="ECO:0000313" key="9">
    <source>
        <dbReference type="Proteomes" id="UP000612899"/>
    </source>
</evidence>
<proteinExistence type="inferred from homology"/>
<dbReference type="SUPFAM" id="SSF46894">
    <property type="entry name" value="C-terminal effector domain of the bipartite response regulators"/>
    <property type="match status" value="1"/>
</dbReference>
<gene>
    <name evidence="8" type="ORF">Rhe02_59720</name>
</gene>
<dbReference type="InterPro" id="IPR027417">
    <property type="entry name" value="P-loop_NTPase"/>
</dbReference>
<dbReference type="Gene3D" id="3.40.50.300">
    <property type="entry name" value="P-loop containing nucleotide triphosphate hydrolases"/>
    <property type="match status" value="1"/>
</dbReference>
<comment type="caution">
    <text evidence="8">The sequence shown here is derived from an EMBL/GenBank/DDBJ whole genome shotgun (WGS) entry which is preliminary data.</text>
</comment>
<sequence>MLGPLRVRHDAGWVPVKAGQQRVVLATLLASRGRAVDTLQLIEEVWGDRPPRTAMNTVQAYVMRLRRLVGEGVLISRDHGYELVAEAQDVDAAVFESLVAAGRDALGSGQPEQAARQLSEALGLWCGPVLADVPQTPSLTAWAAQLELARLAAQEDRTAALLELGRHVEVVDELYPLVAENPLRERLCAHLMLALHRCGRRAEALEAYQRARQTLVDELGLEPGSQLREIQRLVLADEQPAPATSPSPVPAQLPADVLAFTGRDQQLKQLDSLLLSADNPAGTAVVISALAGGAGVGKTALAVHWAHRYRDRFADGQLFVNLRGFEDTKRPPVSPLEALAWFLRALGVPPARVPSNVEEASGLYRTLLTGKRVLVVLDNARDPDQIRPLLPGSPGCLALVTSREWLGGLVALSGAVSLRLEVLTDEEAHALLSRLLGWDRVQSQPQLVAELARLCGNLPLALRLAAANLSARPNIAIGEYVADLRGDRLGALQVQGGPPVGVRAAFDLSYAAMPDPIRRLFRLLSLAPGAEVTAPAAAALTGGDPAQTAKQLHRLAAAHLIDEPAPGRYALHDLLRQFAAERTAIEEQQEPRRAAVSRLYEHYLHHAVAAANLAYPQVARLRSDPAPTAGFGDAEEALVWLDSERANLVAAVREGVSNGLAGPALRLADAIRGHLHRRMHLVEWESIAQAGLAAATEDGQPQSLAAARLSLAMFGAAQGDYRQTLDQGSQALGYAQQGRWADGEAATLNVLGIAHAELGNLDHAADFFGRSLALERAADRPVNQAVRLGNLGNVELMRGSLAEAVDHYTEALALHRKLGSATGEALALDQLGLAYHSLSRLDTALGMLTEARGLLTTIGLRTYEAGTTRALAAVHRDAGRHRQALHLAETALITARDHGDRKAHADTLLTRASIRACIGHLAAALDDYRQAGEVARDIGHRYIHTQILIGQAHGHLLDRDPQAAAQAADTAVTQAREAGYRLLLGQALTMLAATQLASGEPGAALDTATQALALHLATGHRLGQAQARAIAGRAEQGTEAQSHQAVAQGLFAEIGVDPLQHTAGLLGSDR</sequence>
<dbReference type="Pfam" id="PF13424">
    <property type="entry name" value="TPR_12"/>
    <property type="match status" value="1"/>
</dbReference>
<dbReference type="PRINTS" id="PR00364">
    <property type="entry name" value="DISEASERSIST"/>
</dbReference>
<name>A0A8J3QC40_9ACTN</name>
<dbReference type="PANTHER" id="PTHR35807">
    <property type="entry name" value="TRANSCRIPTIONAL REGULATOR REDD-RELATED"/>
    <property type="match status" value="1"/>
</dbReference>
<evidence type="ECO:0000256" key="2">
    <source>
        <dbReference type="ARBA" id="ARBA00023015"/>
    </source>
</evidence>
<evidence type="ECO:0000256" key="3">
    <source>
        <dbReference type="ARBA" id="ARBA00023125"/>
    </source>
</evidence>
<evidence type="ECO:0000256" key="5">
    <source>
        <dbReference type="PROSITE-ProRule" id="PRU00339"/>
    </source>
</evidence>
<dbReference type="PANTHER" id="PTHR35807:SF1">
    <property type="entry name" value="TRANSCRIPTIONAL REGULATOR REDD"/>
    <property type="match status" value="1"/>
</dbReference>
<keyword evidence="2" id="KW-0805">Transcription regulation</keyword>
<dbReference type="GO" id="GO:0000160">
    <property type="term" value="P:phosphorelay signal transduction system"/>
    <property type="evidence" value="ECO:0007669"/>
    <property type="project" value="InterPro"/>
</dbReference>
<dbReference type="InterPro" id="IPR016032">
    <property type="entry name" value="Sig_transdc_resp-reg_C-effctor"/>
</dbReference>
<accession>A0A8J3QC40</accession>
<feature type="domain" description="OmpR/PhoB-type" evidence="7">
    <location>
        <begin position="1"/>
        <end position="87"/>
    </location>
</feature>
<dbReference type="Proteomes" id="UP000612899">
    <property type="component" value="Unassembled WGS sequence"/>
</dbReference>
<keyword evidence="5" id="KW-0802">TPR repeat</keyword>
<keyword evidence="9" id="KW-1185">Reference proteome</keyword>
<dbReference type="InterPro" id="IPR051677">
    <property type="entry name" value="AfsR-DnrI-RedD_regulator"/>
</dbReference>
<evidence type="ECO:0000256" key="4">
    <source>
        <dbReference type="ARBA" id="ARBA00023163"/>
    </source>
</evidence>
<dbReference type="SUPFAM" id="SSF48452">
    <property type="entry name" value="TPR-like"/>
    <property type="match status" value="3"/>
</dbReference>
<evidence type="ECO:0000313" key="8">
    <source>
        <dbReference type="EMBL" id="GIH07905.1"/>
    </source>
</evidence>
<feature type="DNA-binding region" description="OmpR/PhoB-type" evidence="6">
    <location>
        <begin position="1"/>
        <end position="87"/>
    </location>
</feature>
<dbReference type="CDD" id="cd15831">
    <property type="entry name" value="BTAD"/>
    <property type="match status" value="1"/>
</dbReference>
<dbReference type="PROSITE" id="PS51755">
    <property type="entry name" value="OMPR_PHOB"/>
    <property type="match status" value="1"/>
</dbReference>
<dbReference type="SMART" id="SM00862">
    <property type="entry name" value="Trans_reg_C"/>
    <property type="match status" value="1"/>
</dbReference>
<dbReference type="SUPFAM" id="SSF52540">
    <property type="entry name" value="P-loop containing nucleoside triphosphate hydrolases"/>
    <property type="match status" value="1"/>
</dbReference>
<protein>
    <submittedName>
        <fullName evidence="8">SARP family transcriptional regulator</fullName>
    </submittedName>
</protein>
<comment type="similarity">
    <text evidence="1">Belongs to the AfsR/DnrI/RedD regulatory family.</text>
</comment>
<keyword evidence="3 6" id="KW-0238">DNA-binding</keyword>
<evidence type="ECO:0000256" key="6">
    <source>
        <dbReference type="PROSITE-ProRule" id="PRU01091"/>
    </source>
</evidence>
<dbReference type="InterPro" id="IPR036388">
    <property type="entry name" value="WH-like_DNA-bd_sf"/>
</dbReference>
<dbReference type="GO" id="GO:0003677">
    <property type="term" value="F:DNA binding"/>
    <property type="evidence" value="ECO:0007669"/>
    <property type="project" value="UniProtKB-UniRule"/>
</dbReference>
<evidence type="ECO:0000259" key="7">
    <source>
        <dbReference type="PROSITE" id="PS51755"/>
    </source>
</evidence>
<dbReference type="GO" id="GO:0043531">
    <property type="term" value="F:ADP binding"/>
    <property type="evidence" value="ECO:0007669"/>
    <property type="project" value="InterPro"/>
</dbReference>
<dbReference type="Pfam" id="PF00486">
    <property type="entry name" value="Trans_reg_C"/>
    <property type="match status" value="1"/>
</dbReference>
<dbReference type="SMART" id="SM01043">
    <property type="entry name" value="BTAD"/>
    <property type="match status" value="1"/>
</dbReference>
<dbReference type="PROSITE" id="PS50005">
    <property type="entry name" value="TPR"/>
    <property type="match status" value="1"/>
</dbReference>
<dbReference type="GO" id="GO:0006355">
    <property type="term" value="P:regulation of DNA-templated transcription"/>
    <property type="evidence" value="ECO:0007669"/>
    <property type="project" value="InterPro"/>
</dbReference>
<dbReference type="InterPro" id="IPR001867">
    <property type="entry name" value="OmpR/PhoB-type_DNA-bd"/>
</dbReference>
<dbReference type="Pfam" id="PF03704">
    <property type="entry name" value="BTAD"/>
    <property type="match status" value="1"/>
</dbReference>
<dbReference type="Gene3D" id="1.25.40.10">
    <property type="entry name" value="Tetratricopeptide repeat domain"/>
    <property type="match status" value="3"/>
</dbReference>
<evidence type="ECO:0000256" key="1">
    <source>
        <dbReference type="ARBA" id="ARBA00005820"/>
    </source>
</evidence>
<dbReference type="InterPro" id="IPR011990">
    <property type="entry name" value="TPR-like_helical_dom_sf"/>
</dbReference>
<dbReference type="SMART" id="SM00028">
    <property type="entry name" value="TPR"/>
    <property type="match status" value="7"/>
</dbReference>